<name>A0A9N9JP53_9GLOM</name>
<dbReference type="Proteomes" id="UP000789396">
    <property type="component" value="Unassembled WGS sequence"/>
</dbReference>
<dbReference type="OrthoDB" id="2440353at2759"/>
<gene>
    <name evidence="1" type="ORF">RFULGI_LOCUS16739</name>
</gene>
<accession>A0A9N9JP53</accession>
<comment type="caution">
    <text evidence="1">The sequence shown here is derived from an EMBL/GenBank/DDBJ whole genome shotgun (WGS) entry which is preliminary data.</text>
</comment>
<feature type="non-terminal residue" evidence="1">
    <location>
        <position position="94"/>
    </location>
</feature>
<proteinExistence type="predicted"/>
<reference evidence="1" key="1">
    <citation type="submission" date="2021-06" db="EMBL/GenBank/DDBJ databases">
        <authorList>
            <person name="Kallberg Y."/>
            <person name="Tangrot J."/>
            <person name="Rosling A."/>
        </authorList>
    </citation>
    <scope>NUCLEOTIDE SEQUENCE</scope>
    <source>
        <strain evidence="1">IN212</strain>
    </source>
</reference>
<organism evidence="1 2">
    <name type="scientific">Racocetra fulgida</name>
    <dbReference type="NCBI Taxonomy" id="60492"/>
    <lineage>
        <taxon>Eukaryota</taxon>
        <taxon>Fungi</taxon>
        <taxon>Fungi incertae sedis</taxon>
        <taxon>Mucoromycota</taxon>
        <taxon>Glomeromycotina</taxon>
        <taxon>Glomeromycetes</taxon>
        <taxon>Diversisporales</taxon>
        <taxon>Gigasporaceae</taxon>
        <taxon>Racocetra</taxon>
    </lineage>
</organism>
<feature type="non-terminal residue" evidence="1">
    <location>
        <position position="1"/>
    </location>
</feature>
<evidence type="ECO:0000313" key="1">
    <source>
        <dbReference type="EMBL" id="CAG8790913.1"/>
    </source>
</evidence>
<protein>
    <submittedName>
        <fullName evidence="1">11059_t:CDS:1</fullName>
    </submittedName>
</protein>
<sequence length="94" mass="10847">NKQLDELNNLILELPIDNLFNANEFVHLDNILLIEEMPDNITLIEQIHHKHNDEPLCKISLQKGTRLAKSLVEFLLQQNDEFGVLAKELGLVKH</sequence>
<keyword evidence="2" id="KW-1185">Reference proteome</keyword>
<evidence type="ECO:0000313" key="2">
    <source>
        <dbReference type="Proteomes" id="UP000789396"/>
    </source>
</evidence>
<dbReference type="EMBL" id="CAJVPZ010061181">
    <property type="protein sequence ID" value="CAG8790913.1"/>
    <property type="molecule type" value="Genomic_DNA"/>
</dbReference>
<dbReference type="AlphaFoldDB" id="A0A9N9JP53"/>